<evidence type="ECO:0000313" key="3">
    <source>
        <dbReference type="Proteomes" id="UP000479710"/>
    </source>
</evidence>
<evidence type="ECO:0000313" key="2">
    <source>
        <dbReference type="EMBL" id="KAF0924053.1"/>
    </source>
</evidence>
<feature type="transmembrane region" description="Helical" evidence="1">
    <location>
        <begin position="68"/>
        <end position="88"/>
    </location>
</feature>
<proteinExistence type="predicted"/>
<keyword evidence="1" id="KW-0472">Membrane</keyword>
<keyword evidence="1" id="KW-0812">Transmembrane</keyword>
<accession>A0A6G1EJC1</accession>
<gene>
    <name evidence="2" type="ORF">E2562_008381</name>
</gene>
<dbReference type="EMBL" id="SPHZ02000003">
    <property type="protein sequence ID" value="KAF0924053.1"/>
    <property type="molecule type" value="Genomic_DNA"/>
</dbReference>
<keyword evidence="3" id="KW-1185">Reference proteome</keyword>
<comment type="caution">
    <text evidence="2">The sequence shown here is derived from an EMBL/GenBank/DDBJ whole genome shotgun (WGS) entry which is preliminary data.</text>
</comment>
<dbReference type="AlphaFoldDB" id="A0A6G1EJC1"/>
<reference evidence="2 3" key="1">
    <citation type="submission" date="2019-11" db="EMBL/GenBank/DDBJ databases">
        <title>Whole genome sequence of Oryza granulata.</title>
        <authorList>
            <person name="Li W."/>
        </authorList>
    </citation>
    <scope>NUCLEOTIDE SEQUENCE [LARGE SCALE GENOMIC DNA]</scope>
    <source>
        <strain evidence="3">cv. Menghai</strain>
        <tissue evidence="2">Leaf</tissue>
    </source>
</reference>
<name>A0A6G1EJC1_9ORYZ</name>
<keyword evidence="1" id="KW-1133">Transmembrane helix</keyword>
<organism evidence="2 3">
    <name type="scientific">Oryza meyeriana var. granulata</name>
    <dbReference type="NCBI Taxonomy" id="110450"/>
    <lineage>
        <taxon>Eukaryota</taxon>
        <taxon>Viridiplantae</taxon>
        <taxon>Streptophyta</taxon>
        <taxon>Embryophyta</taxon>
        <taxon>Tracheophyta</taxon>
        <taxon>Spermatophyta</taxon>
        <taxon>Magnoliopsida</taxon>
        <taxon>Liliopsida</taxon>
        <taxon>Poales</taxon>
        <taxon>Poaceae</taxon>
        <taxon>BOP clade</taxon>
        <taxon>Oryzoideae</taxon>
        <taxon>Oryzeae</taxon>
        <taxon>Oryzinae</taxon>
        <taxon>Oryza</taxon>
        <taxon>Oryza meyeriana</taxon>
    </lineage>
</organism>
<protein>
    <submittedName>
        <fullName evidence="2">Uncharacterized protein</fullName>
    </submittedName>
</protein>
<dbReference type="Proteomes" id="UP000479710">
    <property type="component" value="Unassembled WGS sequence"/>
</dbReference>
<sequence length="102" mass="10474">MLHGMVITINGGDGGRGDLQNVVTAKEAAMVAAVVAMVTAEDAAVAVTTFKEASMVAVAVAVMTTEEAAAMVATVTVTSMAMAMGKLVRAVRRRRRRGCTCS</sequence>
<evidence type="ECO:0000256" key="1">
    <source>
        <dbReference type="SAM" id="Phobius"/>
    </source>
</evidence>